<sequence length="183" mass="20356">MFDTTNLSLEARTNLTALLLGATIVVVGAIFRIPSFVENNAQPVFGLAFMSSLIFKFGSIHAFVMHTIFPDHDDSQPKETMNNQEEPTTKNETTAAFVSPAAKEASIPNHDIPTTHYQPNDIMNQPIKEAPVYNIPVAKKVVSTTPNKLIKKEKREAAIKRAKESMKRDKERVEAVLAKKHIS</sequence>
<feature type="compositionally biased region" description="Polar residues" evidence="1">
    <location>
        <begin position="78"/>
        <end position="92"/>
    </location>
</feature>
<dbReference type="AlphaFoldDB" id="A0AAD2CRZ5"/>
<accession>A0AAD2CRZ5</accession>
<proteinExistence type="predicted"/>
<feature type="transmembrane region" description="Helical" evidence="2">
    <location>
        <begin position="15"/>
        <end position="33"/>
    </location>
</feature>
<evidence type="ECO:0000256" key="2">
    <source>
        <dbReference type="SAM" id="Phobius"/>
    </source>
</evidence>
<evidence type="ECO:0000256" key="1">
    <source>
        <dbReference type="SAM" id="MobiDB-lite"/>
    </source>
</evidence>
<evidence type="ECO:0000313" key="3">
    <source>
        <dbReference type="EMBL" id="CAJ1942698.1"/>
    </source>
</evidence>
<feature type="region of interest" description="Disordered" evidence="1">
    <location>
        <begin position="72"/>
        <end position="92"/>
    </location>
</feature>
<feature type="compositionally biased region" description="Basic and acidic residues" evidence="1">
    <location>
        <begin position="161"/>
        <end position="174"/>
    </location>
</feature>
<organism evidence="3 4">
    <name type="scientific">Cylindrotheca closterium</name>
    <dbReference type="NCBI Taxonomy" id="2856"/>
    <lineage>
        <taxon>Eukaryota</taxon>
        <taxon>Sar</taxon>
        <taxon>Stramenopiles</taxon>
        <taxon>Ochrophyta</taxon>
        <taxon>Bacillariophyta</taxon>
        <taxon>Bacillariophyceae</taxon>
        <taxon>Bacillariophycidae</taxon>
        <taxon>Bacillariales</taxon>
        <taxon>Bacillariaceae</taxon>
        <taxon>Cylindrotheca</taxon>
    </lineage>
</organism>
<comment type="caution">
    <text evidence="3">The sequence shown here is derived from an EMBL/GenBank/DDBJ whole genome shotgun (WGS) entry which is preliminary data.</text>
</comment>
<protein>
    <submittedName>
        <fullName evidence="3">Uncharacterized protein</fullName>
    </submittedName>
</protein>
<keyword evidence="2" id="KW-0472">Membrane</keyword>
<dbReference type="EMBL" id="CAKOGP040001112">
    <property type="protein sequence ID" value="CAJ1942698.1"/>
    <property type="molecule type" value="Genomic_DNA"/>
</dbReference>
<name>A0AAD2CRZ5_9STRA</name>
<dbReference type="Proteomes" id="UP001295423">
    <property type="component" value="Unassembled WGS sequence"/>
</dbReference>
<evidence type="ECO:0000313" key="4">
    <source>
        <dbReference type="Proteomes" id="UP001295423"/>
    </source>
</evidence>
<gene>
    <name evidence="3" type="ORF">CYCCA115_LOCUS8077</name>
</gene>
<keyword evidence="2" id="KW-0812">Transmembrane</keyword>
<feature type="region of interest" description="Disordered" evidence="1">
    <location>
        <begin position="161"/>
        <end position="183"/>
    </location>
</feature>
<feature type="transmembrane region" description="Helical" evidence="2">
    <location>
        <begin position="45"/>
        <end position="69"/>
    </location>
</feature>
<keyword evidence="2" id="KW-1133">Transmembrane helix</keyword>
<reference evidence="3" key="1">
    <citation type="submission" date="2023-08" db="EMBL/GenBank/DDBJ databases">
        <authorList>
            <person name="Audoor S."/>
            <person name="Bilcke G."/>
        </authorList>
    </citation>
    <scope>NUCLEOTIDE SEQUENCE</scope>
</reference>
<keyword evidence="4" id="KW-1185">Reference proteome</keyword>